<gene>
    <name evidence="1" type="ORF">HNQ08_002717</name>
</gene>
<proteinExistence type="predicted"/>
<dbReference type="AlphaFoldDB" id="A0A7W8JXL8"/>
<comment type="caution">
    <text evidence="1">The sequence shown here is derived from an EMBL/GenBank/DDBJ whole genome shotgun (WGS) entry which is preliminary data.</text>
</comment>
<accession>A0A7W8JXL8</accession>
<evidence type="ECO:0000313" key="2">
    <source>
        <dbReference type="Proteomes" id="UP000552709"/>
    </source>
</evidence>
<evidence type="ECO:0000313" key="1">
    <source>
        <dbReference type="EMBL" id="MBB5363611.1"/>
    </source>
</evidence>
<sequence length="90" mass="9974">MWELHGLMGRQQGVARGLQCRGGVVENQGLKLFLIEVEAHAACEGQGQRASIYAEPMGLRSEAIRNQSCKSNIPDILKIFSKRVHDTDQP</sequence>
<reference evidence="1 2" key="1">
    <citation type="submission" date="2020-08" db="EMBL/GenBank/DDBJ databases">
        <title>Genomic Encyclopedia of Type Strains, Phase IV (KMG-IV): sequencing the most valuable type-strain genomes for metagenomic binning, comparative biology and taxonomic classification.</title>
        <authorList>
            <person name="Goeker M."/>
        </authorList>
    </citation>
    <scope>NUCLEOTIDE SEQUENCE [LARGE SCALE GENOMIC DNA]</scope>
    <source>
        <strain evidence="1 2">DSM 27939</strain>
    </source>
</reference>
<dbReference type="EMBL" id="JACHFL010000006">
    <property type="protein sequence ID" value="MBB5363611.1"/>
    <property type="molecule type" value="Genomic_DNA"/>
</dbReference>
<organism evidence="1 2">
    <name type="scientific">Deinococcus humi</name>
    <dbReference type="NCBI Taxonomy" id="662880"/>
    <lineage>
        <taxon>Bacteria</taxon>
        <taxon>Thermotogati</taxon>
        <taxon>Deinococcota</taxon>
        <taxon>Deinococci</taxon>
        <taxon>Deinococcales</taxon>
        <taxon>Deinococcaceae</taxon>
        <taxon>Deinococcus</taxon>
    </lineage>
</organism>
<name>A0A7W8JXL8_9DEIO</name>
<keyword evidence="2" id="KW-1185">Reference proteome</keyword>
<dbReference type="Proteomes" id="UP000552709">
    <property type="component" value="Unassembled WGS sequence"/>
</dbReference>
<protein>
    <submittedName>
        <fullName evidence="1">Uncharacterized protein</fullName>
    </submittedName>
</protein>